<gene>
    <name evidence="3" type="ORF">OCU04_011074</name>
</gene>
<evidence type="ECO:0000313" key="3">
    <source>
        <dbReference type="EMBL" id="KAJ8060771.1"/>
    </source>
</evidence>
<feature type="region of interest" description="Disordered" evidence="1">
    <location>
        <begin position="345"/>
        <end position="370"/>
    </location>
</feature>
<dbReference type="InterPro" id="IPR011333">
    <property type="entry name" value="SKP1/BTB/POZ_sf"/>
</dbReference>
<dbReference type="InterPro" id="IPR000210">
    <property type="entry name" value="BTB/POZ_dom"/>
</dbReference>
<dbReference type="Gene3D" id="3.30.710.10">
    <property type="entry name" value="Potassium Channel Kv1.1, Chain A"/>
    <property type="match status" value="1"/>
</dbReference>
<feature type="domain" description="BTB" evidence="2">
    <location>
        <begin position="73"/>
        <end position="152"/>
    </location>
</feature>
<dbReference type="Proteomes" id="UP001152300">
    <property type="component" value="Unassembled WGS sequence"/>
</dbReference>
<evidence type="ECO:0000313" key="4">
    <source>
        <dbReference type="Proteomes" id="UP001152300"/>
    </source>
</evidence>
<comment type="caution">
    <text evidence="3">The sequence shown here is derived from an EMBL/GenBank/DDBJ whole genome shotgun (WGS) entry which is preliminary data.</text>
</comment>
<proteinExistence type="predicted"/>
<accession>A0A9X0ADE0</accession>
<evidence type="ECO:0000256" key="1">
    <source>
        <dbReference type="SAM" id="MobiDB-lite"/>
    </source>
</evidence>
<keyword evidence="4" id="KW-1185">Reference proteome</keyword>
<name>A0A9X0ADE0_9HELO</name>
<protein>
    <recommendedName>
        <fullName evidence="2">BTB domain-containing protein</fullName>
    </recommendedName>
</protein>
<organism evidence="3 4">
    <name type="scientific">Sclerotinia nivalis</name>
    <dbReference type="NCBI Taxonomy" id="352851"/>
    <lineage>
        <taxon>Eukaryota</taxon>
        <taxon>Fungi</taxon>
        <taxon>Dikarya</taxon>
        <taxon>Ascomycota</taxon>
        <taxon>Pezizomycotina</taxon>
        <taxon>Leotiomycetes</taxon>
        <taxon>Helotiales</taxon>
        <taxon>Sclerotiniaceae</taxon>
        <taxon>Sclerotinia</taxon>
    </lineage>
</organism>
<dbReference type="AlphaFoldDB" id="A0A9X0ADE0"/>
<dbReference type="OrthoDB" id="194443at2759"/>
<evidence type="ECO:0000259" key="2">
    <source>
        <dbReference type="Pfam" id="PF00651"/>
    </source>
</evidence>
<sequence length="370" mass="42180">MFTFTFIPLQPQIPPSEAPIFQPQPHAPSTHKVLSMDELELAAMPPEPEELEMKIAVIFVGKARAIYEMFFDILYKASPYFRNIYDNQPEEDKNLNFYMEEECDVFGNFIHFLTYKSICAPGSPIPETSSLLELYYVAVKFQVNQLQNKIMDLLFITPGTPHEWDIKRLYNKTNASSKLRWFVAVKIACWALCPSLERGIPALKSSSECKLLRVAQEVPEFACDIFRAQLTYHFHQWPKSFSSGSFRTCEFHIHARNDKCPITGARFQISDSFVASRNLEGVLMNSSSGGVLGKRSRKQKYSEGSTKRSAKRNLRTVIIDSEALTVLDDEISETPSMMNEGIALQASSQQIRDRIPKSNNFNSEDDTLKD</sequence>
<feature type="region of interest" description="Disordered" evidence="1">
    <location>
        <begin position="288"/>
        <end position="308"/>
    </location>
</feature>
<dbReference type="Pfam" id="PF00651">
    <property type="entry name" value="BTB"/>
    <property type="match status" value="1"/>
</dbReference>
<reference evidence="3" key="1">
    <citation type="submission" date="2022-11" db="EMBL/GenBank/DDBJ databases">
        <title>Genome Resource of Sclerotinia nivalis Strain SnTB1, a Plant Pathogen Isolated from American Ginseng.</title>
        <authorList>
            <person name="Fan S."/>
        </authorList>
    </citation>
    <scope>NUCLEOTIDE SEQUENCE</scope>
    <source>
        <strain evidence="3">SnTB1</strain>
    </source>
</reference>
<dbReference type="EMBL" id="JAPEIS010000013">
    <property type="protein sequence ID" value="KAJ8060771.1"/>
    <property type="molecule type" value="Genomic_DNA"/>
</dbReference>